<dbReference type="SMART" id="SM00487">
    <property type="entry name" value="DEXDc"/>
    <property type="match status" value="1"/>
</dbReference>
<dbReference type="Gene3D" id="3.40.50.10810">
    <property type="entry name" value="Tandem AAA-ATPase domain"/>
    <property type="match status" value="1"/>
</dbReference>
<dbReference type="InterPro" id="IPR001650">
    <property type="entry name" value="Helicase_C-like"/>
</dbReference>
<accession>A0A841Q6T9</accession>
<keyword evidence="8" id="KW-1185">Reference proteome</keyword>
<evidence type="ECO:0000256" key="4">
    <source>
        <dbReference type="ARBA" id="ARBA00022840"/>
    </source>
</evidence>
<dbReference type="GO" id="GO:0016787">
    <property type="term" value="F:hydrolase activity"/>
    <property type="evidence" value="ECO:0007669"/>
    <property type="project" value="UniProtKB-KW"/>
</dbReference>
<dbReference type="CDD" id="cd18793">
    <property type="entry name" value="SF2_C_SNF"/>
    <property type="match status" value="1"/>
</dbReference>
<protein>
    <submittedName>
        <fullName evidence="7">SNF2 family DNA or RNA helicase</fullName>
    </submittedName>
</protein>
<sequence>MDIKYQFDKQFPNELDKKLIENGPFCSFDMFQMAYETAKSLAVPNFKGLMSPNYLPHMEFLDHQLDCAKQVVEKMSGRAILADEVGLGKTIEAGLILKEYMVRGLAKKILILVPASLVNQWVKELNEKFYIPAVSQRKSYVWEQCDVVVSSIDTAKRPPHKDIVLSQKYDFIIIDEAHKLKNHKTKNYQFVNSLKKTYCLLLTATPVQNQLADIFNLVTILKPGYLGSYDEFSKTFGNKRSALKRDENLKQLVQNVMVRNRREDTGIDWTKRKIDTIWINFSEDEQSAYDDLDHELFSKDPFTSITLKREFCSSREACYLSLKKMVEQHEENNSKQEWGEQVIQKIEQLPHHAKAKKVIDIIGNSDEKFIIFTEYRATQYYLQWYLQQHGISSVPFRGGFKRGKKEWMTQLFQNHAQVLIATEAGGEGINLQFCNNMIHYDLPWNPMRLEQRIGRIHRFGQKEDVNIYYLAIRNTIDEHLISLLYEKINLFERVIGDLDDILEQLNIPNLENEIKEIFAESQSPGEARIKMENLTAAFQQNQEEGMSEDGTASNS</sequence>
<dbReference type="InterPro" id="IPR000330">
    <property type="entry name" value="SNF2_N"/>
</dbReference>
<dbReference type="InterPro" id="IPR057342">
    <property type="entry name" value="DEXDc_RapA"/>
</dbReference>
<evidence type="ECO:0000313" key="7">
    <source>
        <dbReference type="EMBL" id="MBB6454249.1"/>
    </source>
</evidence>
<dbReference type="SMART" id="SM00490">
    <property type="entry name" value="HELICc"/>
    <property type="match status" value="1"/>
</dbReference>
<keyword evidence="2" id="KW-0378">Hydrolase</keyword>
<organism evidence="7 8">
    <name type="scientific">Salirhabdus euzebyi</name>
    <dbReference type="NCBI Taxonomy" id="394506"/>
    <lineage>
        <taxon>Bacteria</taxon>
        <taxon>Bacillati</taxon>
        <taxon>Bacillota</taxon>
        <taxon>Bacilli</taxon>
        <taxon>Bacillales</taxon>
        <taxon>Bacillaceae</taxon>
        <taxon>Salirhabdus</taxon>
    </lineage>
</organism>
<dbReference type="Pfam" id="PF00176">
    <property type="entry name" value="SNF2-rel_dom"/>
    <property type="match status" value="1"/>
</dbReference>
<evidence type="ECO:0000313" key="8">
    <source>
        <dbReference type="Proteomes" id="UP000581688"/>
    </source>
</evidence>
<dbReference type="CDD" id="cd18011">
    <property type="entry name" value="DEXDc_RapA"/>
    <property type="match status" value="1"/>
</dbReference>
<evidence type="ECO:0000256" key="1">
    <source>
        <dbReference type="ARBA" id="ARBA00022741"/>
    </source>
</evidence>
<dbReference type="PANTHER" id="PTHR45766:SF6">
    <property type="entry name" value="SWI_SNF-RELATED MATRIX-ASSOCIATED ACTIN-DEPENDENT REGULATOR OF CHROMATIN SUBFAMILY A-LIKE PROTEIN 1"/>
    <property type="match status" value="1"/>
</dbReference>
<dbReference type="InterPro" id="IPR014001">
    <property type="entry name" value="Helicase_ATP-bd"/>
</dbReference>
<dbReference type="Pfam" id="PF00271">
    <property type="entry name" value="Helicase_C"/>
    <property type="match status" value="1"/>
</dbReference>
<feature type="domain" description="Helicase ATP-binding" evidence="5">
    <location>
        <begin position="70"/>
        <end position="224"/>
    </location>
</feature>
<dbReference type="GO" id="GO:0004386">
    <property type="term" value="F:helicase activity"/>
    <property type="evidence" value="ECO:0007669"/>
    <property type="project" value="UniProtKB-KW"/>
</dbReference>
<keyword evidence="1" id="KW-0547">Nucleotide-binding</keyword>
<dbReference type="EMBL" id="JACHGH010000008">
    <property type="protein sequence ID" value="MBB6454249.1"/>
    <property type="molecule type" value="Genomic_DNA"/>
</dbReference>
<feature type="domain" description="Helicase C-terminal" evidence="6">
    <location>
        <begin position="354"/>
        <end position="518"/>
    </location>
</feature>
<evidence type="ECO:0000259" key="6">
    <source>
        <dbReference type="PROSITE" id="PS51194"/>
    </source>
</evidence>
<evidence type="ECO:0000256" key="2">
    <source>
        <dbReference type="ARBA" id="ARBA00022801"/>
    </source>
</evidence>
<keyword evidence="3 7" id="KW-0347">Helicase</keyword>
<dbReference type="GO" id="GO:0005524">
    <property type="term" value="F:ATP binding"/>
    <property type="evidence" value="ECO:0007669"/>
    <property type="project" value="UniProtKB-KW"/>
</dbReference>
<dbReference type="PROSITE" id="PS51194">
    <property type="entry name" value="HELICASE_CTER"/>
    <property type="match status" value="1"/>
</dbReference>
<dbReference type="InterPro" id="IPR027417">
    <property type="entry name" value="P-loop_NTPase"/>
</dbReference>
<dbReference type="Proteomes" id="UP000581688">
    <property type="component" value="Unassembled WGS sequence"/>
</dbReference>
<keyword evidence="4" id="KW-0067">ATP-binding</keyword>
<dbReference type="InterPro" id="IPR049730">
    <property type="entry name" value="SNF2/RAD54-like_C"/>
</dbReference>
<evidence type="ECO:0000259" key="5">
    <source>
        <dbReference type="PROSITE" id="PS51192"/>
    </source>
</evidence>
<dbReference type="AlphaFoldDB" id="A0A841Q6T9"/>
<reference evidence="7 8" key="1">
    <citation type="submission" date="2020-08" db="EMBL/GenBank/DDBJ databases">
        <title>Genomic Encyclopedia of Type Strains, Phase IV (KMG-IV): sequencing the most valuable type-strain genomes for metagenomic binning, comparative biology and taxonomic classification.</title>
        <authorList>
            <person name="Goeker M."/>
        </authorList>
    </citation>
    <scope>NUCLEOTIDE SEQUENCE [LARGE SCALE GENOMIC DNA]</scope>
    <source>
        <strain evidence="7 8">DSM 19612</strain>
    </source>
</reference>
<dbReference type="Gene3D" id="3.40.50.300">
    <property type="entry name" value="P-loop containing nucleotide triphosphate hydrolases"/>
    <property type="match status" value="1"/>
</dbReference>
<dbReference type="PANTHER" id="PTHR45766">
    <property type="entry name" value="DNA ANNEALING HELICASE AND ENDONUCLEASE ZRANB3 FAMILY MEMBER"/>
    <property type="match status" value="1"/>
</dbReference>
<gene>
    <name evidence="7" type="ORF">HNQ94_002724</name>
</gene>
<dbReference type="PROSITE" id="PS51192">
    <property type="entry name" value="HELICASE_ATP_BIND_1"/>
    <property type="match status" value="1"/>
</dbReference>
<name>A0A841Q6T9_9BACI</name>
<comment type="caution">
    <text evidence="7">The sequence shown here is derived from an EMBL/GenBank/DDBJ whole genome shotgun (WGS) entry which is preliminary data.</text>
</comment>
<proteinExistence type="predicted"/>
<dbReference type="RefSeq" id="WP_174494686.1">
    <property type="nucleotide sequence ID" value="NZ_CADDWK010000001.1"/>
</dbReference>
<evidence type="ECO:0000256" key="3">
    <source>
        <dbReference type="ARBA" id="ARBA00022806"/>
    </source>
</evidence>
<dbReference type="SUPFAM" id="SSF52540">
    <property type="entry name" value="P-loop containing nucleoside triphosphate hydrolases"/>
    <property type="match status" value="2"/>
</dbReference>
<dbReference type="InterPro" id="IPR038718">
    <property type="entry name" value="SNF2-like_sf"/>
</dbReference>